<evidence type="ECO:0000313" key="3">
    <source>
        <dbReference type="EMBL" id="RCK79059.1"/>
    </source>
</evidence>
<dbReference type="InterPro" id="IPR025420">
    <property type="entry name" value="DUF4143"/>
</dbReference>
<proteinExistence type="predicted"/>
<feature type="domain" description="AAA" evidence="1">
    <location>
        <begin position="2"/>
        <end position="112"/>
    </location>
</feature>
<reference evidence="3 4" key="1">
    <citation type="submission" date="2018-05" db="EMBL/GenBank/DDBJ databases">
        <title>A metagenomic window into the 2 km-deep terrestrial subsurface aquifer revealed taxonomically and functionally diverse microbial community comprising novel uncultured bacterial lineages.</title>
        <authorList>
            <person name="Kadnikov V.V."/>
            <person name="Mardanov A.V."/>
            <person name="Beletsky A.V."/>
            <person name="Banks D."/>
            <person name="Pimenov N.V."/>
            <person name="Frank Y.A."/>
            <person name="Karnachuk O.V."/>
            <person name="Ravin N.V."/>
        </authorList>
    </citation>
    <scope>NUCLEOTIDE SEQUENCE [LARGE SCALE GENOMIC DNA]</scope>
    <source>
        <strain evidence="3">BY5</strain>
    </source>
</reference>
<evidence type="ECO:0000259" key="1">
    <source>
        <dbReference type="Pfam" id="PF13173"/>
    </source>
</evidence>
<protein>
    <submittedName>
        <fullName evidence="3">ATPase</fullName>
    </submittedName>
</protein>
<dbReference type="InterPro" id="IPR041682">
    <property type="entry name" value="AAA_14"/>
</dbReference>
<evidence type="ECO:0000259" key="2">
    <source>
        <dbReference type="Pfam" id="PF13635"/>
    </source>
</evidence>
<dbReference type="AlphaFoldDB" id="A0A367ZMS6"/>
<feature type="domain" description="DUF4143" evidence="2">
    <location>
        <begin position="191"/>
        <end position="342"/>
    </location>
</feature>
<dbReference type="EMBL" id="QOQW01000016">
    <property type="protein sequence ID" value="RCK79059.1"/>
    <property type="molecule type" value="Genomic_DNA"/>
</dbReference>
<organism evidence="3 4">
    <name type="scientific">Candidatus Ozemobacter sibiricus</name>
    <dbReference type="NCBI Taxonomy" id="2268124"/>
    <lineage>
        <taxon>Bacteria</taxon>
        <taxon>Candidatus Ozemobacteria</taxon>
        <taxon>Candidatus Ozemobacterales</taxon>
        <taxon>Candidatus Ozemobacteraceae</taxon>
        <taxon>Candidatus Ozemobacter</taxon>
    </lineage>
</organism>
<gene>
    <name evidence="3" type="ORF">OZSIB_0401</name>
</gene>
<comment type="caution">
    <text evidence="3">The sequence shown here is derived from an EMBL/GenBank/DDBJ whole genome shotgun (WGS) entry which is preliminary data.</text>
</comment>
<sequence length="399" mass="44992">MLTGARQTGKTTLIRATWPRMTYLNLDAPEIRDQVQDVSSFAWGRDIGNALFDEAQKEPGIFEKIKYAFDAKEVSFSVLTGSSQILLLKQIRESLAGRVVLFELWPLLFAELVSPAQGPPPAPPFLHTLLATPKGTDVCAERPSRLIGAAFDDLQRAFRHLSLWGGMPALPAIPPEERRKWLQDYEYTYLQRDLADLARINDLQPFRQFQRLAALRTGCLLSYSQLARDAGISVDTARRYLEYLRLSYQAILLPPFHRNLTSSAVKTPKLHWLDIGLCRSLTGNFGELTGEMFESLVVAEVYKWVRTAGENAELFFYRTHAGAEIDMLIQTPHGFVGIEAKLTQRPGRADARVMREVARVLGKEWRGGLVVYRGQKLEPLGEAGIWAIPFPWLFMPFGG</sequence>
<dbReference type="PANTHER" id="PTHR43566:SF2">
    <property type="entry name" value="DUF4143 DOMAIN-CONTAINING PROTEIN"/>
    <property type="match status" value="1"/>
</dbReference>
<name>A0A367ZMS6_9BACT</name>
<dbReference type="Pfam" id="PF13635">
    <property type="entry name" value="DUF4143"/>
    <property type="match status" value="1"/>
</dbReference>
<dbReference type="InterPro" id="IPR027417">
    <property type="entry name" value="P-loop_NTPase"/>
</dbReference>
<dbReference type="Proteomes" id="UP000252355">
    <property type="component" value="Unassembled WGS sequence"/>
</dbReference>
<dbReference type="PANTHER" id="PTHR43566">
    <property type="entry name" value="CONSERVED PROTEIN"/>
    <property type="match status" value="1"/>
</dbReference>
<evidence type="ECO:0000313" key="4">
    <source>
        <dbReference type="Proteomes" id="UP000252355"/>
    </source>
</evidence>
<dbReference type="Pfam" id="PF13173">
    <property type="entry name" value="AAA_14"/>
    <property type="match status" value="1"/>
</dbReference>
<dbReference type="SUPFAM" id="SSF52540">
    <property type="entry name" value="P-loop containing nucleoside triphosphate hydrolases"/>
    <property type="match status" value="1"/>
</dbReference>
<accession>A0A367ZMS6</accession>